<dbReference type="InterPro" id="IPR018052">
    <property type="entry name" value="Ald1_epimerase_CS"/>
</dbReference>
<dbReference type="InterPro" id="IPR008183">
    <property type="entry name" value="Aldose_1/G6P_1-epimerase"/>
</dbReference>
<keyword evidence="6 8" id="KW-0413">Isomerase</keyword>
<evidence type="ECO:0000313" key="13">
    <source>
        <dbReference type="Proteomes" id="UP000813420"/>
    </source>
</evidence>
<feature type="active site" description="Proton donor" evidence="9">
    <location>
        <position position="176"/>
    </location>
</feature>
<dbReference type="Pfam" id="PF01263">
    <property type="entry name" value="Aldose_epim"/>
    <property type="match status" value="1"/>
</dbReference>
<dbReference type="AlphaFoldDB" id="A0A9D2VVL6"/>
<dbReference type="RefSeq" id="WP_277271447.1">
    <property type="nucleotide sequence ID" value="NZ_DYXE01000005.1"/>
</dbReference>
<dbReference type="GO" id="GO:0006006">
    <property type="term" value="P:glucose metabolic process"/>
    <property type="evidence" value="ECO:0007669"/>
    <property type="project" value="TreeGrafter"/>
</dbReference>
<comment type="caution">
    <text evidence="12">The sequence shown here is derived from an EMBL/GenBank/DDBJ whole genome shotgun (WGS) entry which is preliminary data.</text>
</comment>
<accession>A0A9D2VVL6</accession>
<dbReference type="PIRSF" id="PIRSF005096">
    <property type="entry name" value="GALM"/>
    <property type="match status" value="1"/>
</dbReference>
<reference evidence="12" key="1">
    <citation type="journal article" date="2021" name="PeerJ">
        <title>Extensive microbial diversity within the chicken gut microbiome revealed by metagenomics and culture.</title>
        <authorList>
            <person name="Gilroy R."/>
            <person name="Ravi A."/>
            <person name="Getino M."/>
            <person name="Pursley I."/>
            <person name="Horton D.L."/>
            <person name="Alikhan N.F."/>
            <person name="Baker D."/>
            <person name="Gharbi K."/>
            <person name="Hall N."/>
            <person name="Watson M."/>
            <person name="Adriaenssens E.M."/>
            <person name="Foster-Nyarko E."/>
            <person name="Jarju S."/>
            <person name="Secka A."/>
            <person name="Antonio M."/>
            <person name="Oren A."/>
            <person name="Chaudhuri R.R."/>
            <person name="La Ragione R."/>
            <person name="Hildebrand F."/>
            <person name="Pallen M.J."/>
        </authorList>
    </citation>
    <scope>NUCLEOTIDE SEQUENCE</scope>
    <source>
        <strain evidence="12">USAMLcec4-12693</strain>
    </source>
</reference>
<dbReference type="GO" id="GO:0004034">
    <property type="term" value="F:aldose 1-epimerase activity"/>
    <property type="evidence" value="ECO:0007669"/>
    <property type="project" value="UniProtKB-EC"/>
</dbReference>
<evidence type="ECO:0000256" key="7">
    <source>
        <dbReference type="ARBA" id="ARBA00023277"/>
    </source>
</evidence>
<dbReference type="EMBL" id="DYXE01000005">
    <property type="protein sequence ID" value="HJH48733.1"/>
    <property type="molecule type" value="Genomic_DNA"/>
</dbReference>
<dbReference type="InterPro" id="IPR014718">
    <property type="entry name" value="GH-type_carb-bd"/>
</dbReference>
<dbReference type="GO" id="GO:0030246">
    <property type="term" value="F:carbohydrate binding"/>
    <property type="evidence" value="ECO:0007669"/>
    <property type="project" value="InterPro"/>
</dbReference>
<comment type="similarity">
    <text evidence="3 8">Belongs to the aldose epimerase family.</text>
</comment>
<evidence type="ECO:0000256" key="9">
    <source>
        <dbReference type="PIRSR" id="PIRSR005096-1"/>
    </source>
</evidence>
<dbReference type="EC" id="5.1.3.3" evidence="4 8"/>
<proteinExistence type="inferred from homology"/>
<feature type="active site" description="Proton acceptor" evidence="9">
    <location>
        <position position="310"/>
    </location>
</feature>
<dbReference type="InterPro" id="IPR047215">
    <property type="entry name" value="Galactose_mutarotase-like"/>
</dbReference>
<evidence type="ECO:0000256" key="2">
    <source>
        <dbReference type="ARBA" id="ARBA00005028"/>
    </source>
</evidence>
<comment type="catalytic activity">
    <reaction evidence="1 8">
        <text>alpha-D-glucose = beta-D-glucose</text>
        <dbReference type="Rhea" id="RHEA:10264"/>
        <dbReference type="ChEBI" id="CHEBI:15903"/>
        <dbReference type="ChEBI" id="CHEBI:17925"/>
        <dbReference type="EC" id="5.1.3.3"/>
    </reaction>
</comment>
<evidence type="ECO:0000256" key="3">
    <source>
        <dbReference type="ARBA" id="ARBA00006206"/>
    </source>
</evidence>
<feature type="binding site" evidence="11">
    <location>
        <begin position="176"/>
        <end position="178"/>
    </location>
    <ligand>
        <name>beta-D-galactose</name>
        <dbReference type="ChEBI" id="CHEBI:27667"/>
    </ligand>
</feature>
<evidence type="ECO:0000256" key="4">
    <source>
        <dbReference type="ARBA" id="ARBA00013185"/>
    </source>
</evidence>
<dbReference type="GO" id="GO:0033499">
    <property type="term" value="P:galactose catabolic process via UDP-galactose, Leloir pathway"/>
    <property type="evidence" value="ECO:0007669"/>
    <property type="project" value="TreeGrafter"/>
</dbReference>
<evidence type="ECO:0000256" key="11">
    <source>
        <dbReference type="PIRSR" id="PIRSR005096-3"/>
    </source>
</evidence>
<protein>
    <recommendedName>
        <fullName evidence="5 8">Aldose 1-epimerase</fullName>
        <ecNumber evidence="4 8">5.1.3.3</ecNumber>
    </recommendedName>
</protein>
<name>A0A9D2VVL6_9FIRM</name>
<dbReference type="PROSITE" id="PS00545">
    <property type="entry name" value="ALDOSE_1_EPIMERASE"/>
    <property type="match status" value="1"/>
</dbReference>
<gene>
    <name evidence="12" type="ORF">K8V39_00525</name>
</gene>
<keyword evidence="7 8" id="KW-0119">Carbohydrate metabolism</keyword>
<feature type="binding site" evidence="10">
    <location>
        <position position="248"/>
    </location>
    <ligand>
        <name>beta-D-galactose</name>
        <dbReference type="ChEBI" id="CHEBI:27667"/>
    </ligand>
</feature>
<dbReference type="Proteomes" id="UP000813420">
    <property type="component" value="Unassembled WGS sequence"/>
</dbReference>
<dbReference type="PANTHER" id="PTHR10091">
    <property type="entry name" value="ALDOSE-1-EPIMERASE"/>
    <property type="match status" value="1"/>
</dbReference>
<evidence type="ECO:0000313" key="12">
    <source>
        <dbReference type="EMBL" id="HJH48733.1"/>
    </source>
</evidence>
<dbReference type="NCBIfam" id="NF008277">
    <property type="entry name" value="PRK11055.1"/>
    <property type="match status" value="1"/>
</dbReference>
<dbReference type="SUPFAM" id="SSF74650">
    <property type="entry name" value="Galactose mutarotase-like"/>
    <property type="match status" value="1"/>
</dbReference>
<dbReference type="Gene3D" id="2.70.98.10">
    <property type="match status" value="1"/>
</dbReference>
<evidence type="ECO:0000256" key="6">
    <source>
        <dbReference type="ARBA" id="ARBA00023235"/>
    </source>
</evidence>
<dbReference type="InterPro" id="IPR011013">
    <property type="entry name" value="Gal_mutarotase_sf_dom"/>
</dbReference>
<feature type="binding site" evidence="11">
    <location>
        <begin position="78"/>
        <end position="79"/>
    </location>
    <ligand>
        <name>beta-D-galactose</name>
        <dbReference type="ChEBI" id="CHEBI:27667"/>
    </ligand>
</feature>
<sequence>MRREAFGVTKKGESAWLYSLENRQGLKAQVTDYGAALVRMMVPDRDGRMRDVVLGYGDVSGYEKGTCFFGATVGRCANRIGGGSFTLHGKTYLLTKNDNGVNTLHGGRNFTNQRLWEVEKEEEQKITFLLHSPDGDQGFPGAVDIRVTYELTDDDVLRIHYHGVPDQDTILNFTNHSYFNLDGHGAGNVLEQKVWIDADAYTRADRQSIPTGEIVSVEGTPMDFRTGQLIGARIGEDYEALNFGGGYDHNWVLNGSGLRRVAGMCSSRSGIGMEVYTDLPGMQFYTANFVEDEKGKEGAVYGRRQGACFETQFFPDAIHQESFPSPVVHAGEIYDTTTEYHFFKNS</sequence>
<dbReference type="CDD" id="cd09019">
    <property type="entry name" value="galactose_mutarotase_like"/>
    <property type="match status" value="1"/>
</dbReference>
<evidence type="ECO:0000256" key="8">
    <source>
        <dbReference type="PIRNR" id="PIRNR005096"/>
    </source>
</evidence>
<dbReference type="InterPro" id="IPR015443">
    <property type="entry name" value="Aldose_1-epimerase"/>
</dbReference>
<reference evidence="12" key="2">
    <citation type="submission" date="2021-09" db="EMBL/GenBank/DDBJ databases">
        <authorList>
            <person name="Gilroy R."/>
        </authorList>
    </citation>
    <scope>NUCLEOTIDE SEQUENCE</scope>
    <source>
        <strain evidence="12">USAMLcec4-12693</strain>
    </source>
</reference>
<comment type="pathway">
    <text evidence="2 8">Carbohydrate metabolism; hexose metabolism.</text>
</comment>
<evidence type="ECO:0000256" key="5">
    <source>
        <dbReference type="ARBA" id="ARBA00014165"/>
    </source>
</evidence>
<dbReference type="PANTHER" id="PTHR10091:SF0">
    <property type="entry name" value="GALACTOSE MUTAROTASE"/>
    <property type="match status" value="1"/>
</dbReference>
<evidence type="ECO:0000256" key="10">
    <source>
        <dbReference type="PIRSR" id="PIRSR005096-2"/>
    </source>
</evidence>
<evidence type="ECO:0000256" key="1">
    <source>
        <dbReference type="ARBA" id="ARBA00001614"/>
    </source>
</evidence>
<organism evidence="12 13">
    <name type="scientific">Merdimonas faecis</name>
    <dbReference type="NCBI Taxonomy" id="1653435"/>
    <lineage>
        <taxon>Bacteria</taxon>
        <taxon>Bacillati</taxon>
        <taxon>Bacillota</taxon>
        <taxon>Clostridia</taxon>
        <taxon>Lachnospirales</taxon>
        <taxon>Lachnospiraceae</taxon>
        <taxon>Merdimonas</taxon>
    </lineage>
</organism>